<dbReference type="HOGENOM" id="CLU_000488_0_0_1"/>
<dbReference type="FunFam" id="3.40.50.2000:FF:000052">
    <property type="entry name" value="Alpha-1,3-glucan synthase Ags2"/>
    <property type="match status" value="1"/>
</dbReference>
<organism evidence="11 12">
    <name type="scientific">Trichosporon asahii var. asahii (strain CBS 8904)</name>
    <name type="common">Yeast</name>
    <dbReference type="NCBI Taxonomy" id="1220162"/>
    <lineage>
        <taxon>Eukaryota</taxon>
        <taxon>Fungi</taxon>
        <taxon>Dikarya</taxon>
        <taxon>Basidiomycota</taxon>
        <taxon>Agaricomycotina</taxon>
        <taxon>Tremellomycetes</taxon>
        <taxon>Trichosporonales</taxon>
        <taxon>Trichosporonaceae</taxon>
        <taxon>Trichosporon</taxon>
    </lineage>
</organism>
<dbReference type="SUPFAM" id="SSF53756">
    <property type="entry name" value="UDP-Glycosyltransferase/glycogen phosphorylase"/>
    <property type="match status" value="1"/>
</dbReference>
<feature type="transmembrane region" description="Helical" evidence="8">
    <location>
        <begin position="2215"/>
        <end position="2235"/>
    </location>
</feature>
<feature type="transmembrane region" description="Helical" evidence="8">
    <location>
        <begin position="1174"/>
        <end position="1195"/>
    </location>
</feature>
<evidence type="ECO:0000256" key="9">
    <source>
        <dbReference type="SAM" id="SignalP"/>
    </source>
</evidence>
<feature type="transmembrane region" description="Helical" evidence="8">
    <location>
        <begin position="2147"/>
        <end position="2166"/>
    </location>
</feature>
<feature type="transmembrane region" description="Helical" evidence="8">
    <location>
        <begin position="2123"/>
        <end position="2140"/>
    </location>
</feature>
<feature type="transmembrane region" description="Helical" evidence="8">
    <location>
        <begin position="2362"/>
        <end position="2385"/>
    </location>
</feature>
<dbReference type="Pfam" id="PF26114">
    <property type="entry name" value="Ig_2_Mok13"/>
    <property type="match status" value="1"/>
</dbReference>
<dbReference type="GO" id="GO:0009277">
    <property type="term" value="C:fungal-type cell wall"/>
    <property type="evidence" value="ECO:0007669"/>
    <property type="project" value="TreeGrafter"/>
</dbReference>
<feature type="transmembrane region" description="Helical" evidence="8">
    <location>
        <begin position="2247"/>
        <end position="2273"/>
    </location>
</feature>
<comment type="catalytic activity">
    <reaction evidence="6">
        <text>[(1-&gt;3)-alpha-D-glucosyl](n) + UDP-alpha-D-glucose = [(1-&gt;3)-alpha-D-glucosyl](n+1) + UDP + H(+)</text>
        <dbReference type="Rhea" id="RHEA:19749"/>
        <dbReference type="Rhea" id="RHEA-COMP:11150"/>
        <dbReference type="Rhea" id="RHEA-COMP:11151"/>
        <dbReference type="ChEBI" id="CHEBI:15378"/>
        <dbReference type="ChEBI" id="CHEBI:28100"/>
        <dbReference type="ChEBI" id="CHEBI:58223"/>
        <dbReference type="ChEBI" id="CHEBI:58885"/>
        <dbReference type="EC" id="2.4.1.183"/>
    </reaction>
</comment>
<protein>
    <recommendedName>
        <fullName evidence="2">alpha-1,3-glucan synthase</fullName>
        <ecNumber evidence="2">2.4.1.183</ecNumber>
    </recommendedName>
</protein>
<keyword evidence="5" id="KW-0961">Cell wall biogenesis/degradation</keyword>
<keyword evidence="8" id="KW-1133">Transmembrane helix</keyword>
<dbReference type="GO" id="GO:0047657">
    <property type="term" value="F:alpha-1,3-glucan synthase activity"/>
    <property type="evidence" value="ECO:0007669"/>
    <property type="project" value="UniProtKB-EC"/>
</dbReference>
<proteinExistence type="inferred from homology"/>
<dbReference type="Pfam" id="PF26111">
    <property type="entry name" value="Ig_Mok13"/>
    <property type="match status" value="1"/>
</dbReference>
<feature type="compositionally biased region" description="Basic and acidic residues" evidence="7">
    <location>
        <begin position="1814"/>
        <end position="1828"/>
    </location>
</feature>
<dbReference type="InterPro" id="IPR006047">
    <property type="entry name" value="GH13_cat_dom"/>
</dbReference>
<feature type="compositionally biased region" description="Polar residues" evidence="7">
    <location>
        <begin position="1783"/>
        <end position="1796"/>
    </location>
</feature>
<keyword evidence="3" id="KW-0328">Glycosyltransferase</keyword>
<dbReference type="eggNOG" id="ENOG502QSGC">
    <property type="taxonomic scope" value="Eukaryota"/>
</dbReference>
<keyword evidence="4" id="KW-0808">Transferase</keyword>
<feature type="transmembrane region" description="Helical" evidence="8">
    <location>
        <begin position="2294"/>
        <end position="2313"/>
    </location>
</feature>
<dbReference type="InterPro" id="IPR058656">
    <property type="entry name" value="Mok11-13/Ags1-like_GH"/>
</dbReference>
<name>K1VHA0_TRIAC</name>
<dbReference type="Pfam" id="PF26127">
    <property type="entry name" value="12TM_Mok13"/>
    <property type="match status" value="1"/>
</dbReference>
<evidence type="ECO:0000256" key="8">
    <source>
        <dbReference type="SAM" id="Phobius"/>
    </source>
</evidence>
<dbReference type="STRING" id="1220162.K1VHA0"/>
<dbReference type="InterPro" id="IPR058658">
    <property type="entry name" value="Mok11-13/Ags1-like_Ig_2"/>
</dbReference>
<keyword evidence="8" id="KW-0472">Membrane</keyword>
<keyword evidence="9" id="KW-0732">Signal</keyword>
<accession>K1VHA0</accession>
<dbReference type="SUPFAM" id="SSF51445">
    <property type="entry name" value="(Trans)glycosidases"/>
    <property type="match status" value="2"/>
</dbReference>
<dbReference type="Pfam" id="PF08323">
    <property type="entry name" value="Glyco_transf_5"/>
    <property type="match status" value="1"/>
</dbReference>
<dbReference type="Gene3D" id="3.40.50.2000">
    <property type="entry name" value="Glycogen Phosphorylase B"/>
    <property type="match status" value="2"/>
</dbReference>
<dbReference type="EMBL" id="AMBO01000346">
    <property type="protein sequence ID" value="EKD00201.1"/>
    <property type="molecule type" value="Genomic_DNA"/>
</dbReference>
<evidence type="ECO:0000256" key="3">
    <source>
        <dbReference type="ARBA" id="ARBA00022676"/>
    </source>
</evidence>
<dbReference type="EC" id="2.4.1.183" evidence="2"/>
<feature type="transmembrane region" description="Helical" evidence="8">
    <location>
        <begin position="2333"/>
        <end position="2355"/>
    </location>
</feature>
<comment type="caution">
    <text evidence="11">The sequence shown here is derived from an EMBL/GenBank/DDBJ whole genome shotgun (WGS) entry which is preliminary data.</text>
</comment>
<feature type="transmembrane region" description="Helical" evidence="8">
    <location>
        <begin position="2086"/>
        <end position="2103"/>
    </location>
</feature>
<dbReference type="InterPro" id="IPR058657">
    <property type="entry name" value="Mok11-13/Ags1-like_Ig"/>
</dbReference>
<dbReference type="InterPro" id="IPR017853">
    <property type="entry name" value="GH"/>
</dbReference>
<dbReference type="Pfam" id="PF26122">
    <property type="entry name" value="CBM_Mok13"/>
    <property type="match status" value="1"/>
</dbReference>
<dbReference type="Proteomes" id="UP000006757">
    <property type="component" value="Unassembled WGS sequence"/>
</dbReference>
<dbReference type="GO" id="GO:0070600">
    <property type="term" value="P:fungal-type cell wall (1-&gt;3)-alpha-glucan biosynthetic process"/>
    <property type="evidence" value="ECO:0007669"/>
    <property type="project" value="TreeGrafter"/>
</dbReference>
<feature type="transmembrane region" description="Helical" evidence="8">
    <location>
        <begin position="2186"/>
        <end position="2203"/>
    </location>
</feature>
<dbReference type="Gene3D" id="3.20.20.80">
    <property type="entry name" value="Glycosidases"/>
    <property type="match status" value="2"/>
</dbReference>
<evidence type="ECO:0000256" key="5">
    <source>
        <dbReference type="ARBA" id="ARBA00023316"/>
    </source>
</evidence>
<evidence type="ECO:0000256" key="6">
    <source>
        <dbReference type="ARBA" id="ARBA00048960"/>
    </source>
</evidence>
<evidence type="ECO:0000313" key="11">
    <source>
        <dbReference type="EMBL" id="EKD00201.1"/>
    </source>
</evidence>
<dbReference type="InParanoid" id="K1VHA0"/>
<dbReference type="InterPro" id="IPR058655">
    <property type="entry name" value="Mok11-14/Ags1-like"/>
</dbReference>
<dbReference type="Pfam" id="PF00534">
    <property type="entry name" value="Glycos_transf_1"/>
    <property type="match status" value="1"/>
</dbReference>
<feature type="chain" id="PRO_5003853787" description="alpha-1,3-glucan synthase" evidence="9">
    <location>
        <begin position="34"/>
        <end position="2512"/>
    </location>
</feature>
<gene>
    <name evidence="11" type="ORF">A1Q2_05544</name>
</gene>
<sequence>MRRGSSTREFAPGRWLPHLLTIGLLALVAGVRAHVYNETLDPWNLNKNQDATDCIDYTTHKRQNYTPSPENWRALPTYTMLADKWIDGDPTNNDFFGLIYEYDWRETQLRSGGDVAGLRDPRGLDYIQSMGYRSIYIAGTPFVNMPWQADGYSAIDFGLLDPHFGTMEEWAAWIDEALPTYTMLADKWIDGDPTNNDFFGLIYEYDWRETQLRSGGDVAGLRDPRGLDYIQSMGYRSIYIAGTPFVNMPWQADGYSAIDFGLLDPHFGTMEEWAAWIDEVHARGMYVIFDFTVGTMADSRHLNSSTPFNTNEYEVQWKLPDYGPWGINKYPDFNFTNDYNESCQYPTFWDESGVILDMGMEGCYASTFDHYGDVEAFGVFPDWMRQLAKFASVQDRLREWRPDVMDRLTVFSCMCIEALDIDGIRIDKAIQVTVDGLAKWSHATRECADKLGKKNFFIPGEITGGDTFGSIYIGRGRTPQMRTTTEESLNLTHDDMSKFIRDRYDAPVDAAAFHYSLYRAILRWLGMDGMLSAGFDLEVNFVNMWNTMLINNDFLNQMTGDFDPRHMWGVTNQDVFRWPMMAQGVERQLVGSFVTHLLMPGMPKAWYGEEQEFYILDSSASNYLYARQAMVATGAWKRHGCYRLGADQYFNLPYDRALMGCLDDKVALDHFDPTAPIRRTFRNMNYIRRMFPGVQDGFMLSRLSNHTEMVQYPGSGDVQTETGMWSSVRGPSPKQMGSGGIWNSDGDLTQNVWLIYTNLNVSKTWEVNCRDNPIVGPYNSGTTVKNLLYPYDEKTLEDVNTNEANRGCISKLELEPFDFKAYVPVSRWINMLPSISGFKPGHDARVLKNGDTVDIEIEWDQEMDCDSVNQALSDPEALKSTVQPGGAAPKLVPSGQYSGCQTIQNPEAHEFVGAAPSRWKWTGQIQNAAEGMYHLRIKPVSAQGGNRTTEVTDHLLFRVGSEQNSFVFPDEDYDNSIFEVSGGSYTLKHKAWGADKFRYSADFGKNWTPWTDMEETTELNATAFKDQWWKGDHLMVHYYSALGGTAAQVVHADANYDGPQRRWPQMLLRGKFNGWGYDLGMNAHLKQKDNGDWKIPVGSAWPSQFQLNIWAFDDYFYGDADGDGVIDRLPPNSLTPNFLNISAPPRPHLSWEIHVNDKTGKWSLTPLGHESSSIIVFALLLVIPVLTALAAAAIFRYSFYQIKINKWGQKPVKESSYFPIVGGAAHHDKKDGAMSEKHGAGAVVHHHEKLKPLDHPIGWPEVPSKRRKVLIATLEYEIFDWQLKVKIGGLGVMSGLMGKAMTDVDLIWIIPKVQDLDYPMGEYAEPIEVTIFGEPYLIEVETHQLDNITYIILDSPVFRAQTKSDPYPQRMDDLSSAIFYSTWNQAIAETIRRFPDIDIYHINDYHGALAPLYLLPQIMPVCLSLHNAEFQGLWPLRTKEEMKEVCAAFNISKDVCSKYVQFGNTFNLLHAAASFISHHQKSVGVAGVSDKYGKRSWARYPALWTLRNIDSLPNPDPTDIAALDDKQVDVDKIQIDADAEAKRPELKRQAQEWAGIRQDPNADLFVFVGRWSKQKGVDLIADVMPSLLEKKPKIQLICVGPVIDLYGRFAAEKLARLMEMYPDRVYSKPEFTALPPYLFSGADFALIPSRDEPFGLVAVEFGRKGALGVGSRLGGLGLMPGWWFPVESPAAQHMLSQLTKTIKLALKSTQEERAILRARSAVQRFPVVEWRQRLEDFQRRSIQTSRSLAGEHAWNFNGPSPDGPSFAPPPGDPAASLAALTARSGTPDSAMSQDYPGSNLPPGAASPGSGLLAHDYHRRFESPNRDSGDSYFDDGADDVSSRGRPKFFSGMDDDQSIMSSDPGDTTTVHTGAFADGGGGSSHAYDNFLAAANRQFAKNQGNKSVPDPFMERRQSSMSMNSEFAPSRPFSINSRVSSFDSISSIVDEKGASSSINKAMESFTDADGEVSQAFVQKLQNLSSANSKGDLCIEKFLIKSEKQFFSEMKREKLTAASVRSRDSFRESMFHSSHSGAPPAVDGFRPESPVYNSMSGHSGEAYSWENPGTFGAEEDNEKPMTRLQVLMDHSIWGWPLYAIVLSLGQLLSATSFQLSLLGGSNTQTAVDMYIICAIFVVATVFWYTLFRMRPSVYVLSLPWVLFAIAFFLVGFPSLHGPFIPPQQWLTKVATWFYAMASAAGFLFFGLNFGEEAGAATEVWIMRACVVQGLQQIWVSALWYWGYTLSGTDPDKYIPSVAIICVVWPLAAVSLLFAVLMYWGLPEYYHQIPPYVPNFFKTLVRRKLVIWFLISEILRNYWLSTVYGRNWQFLWQAADAPKWSIVIMIIIFFIGIWGLLLGILIKYSKVHAWLLPVFAVGLGCPRWCQMFWGVSGLGLYVSWGGGAGPYIGTCTWLWLGVLDAIQGVGLGMILLQTLSRLHVCATLAAAQFIGSIVVMIARATAPDKTGPGNVFPNPALYNPETGENNPVAHYEFWICLICQMVIPFGYFFFFRKEQLTKP</sequence>
<comment type="similarity">
    <text evidence="1">Belongs to the glycosyltransferase group 1 family.</text>
</comment>
<dbReference type="InterPro" id="IPR001296">
    <property type="entry name" value="Glyco_trans_1"/>
</dbReference>
<dbReference type="Pfam" id="PF26108">
    <property type="entry name" value="GH_Mok13"/>
    <property type="match status" value="1"/>
</dbReference>
<dbReference type="SMART" id="SM00642">
    <property type="entry name" value="Aamy"/>
    <property type="match status" value="1"/>
</dbReference>
<dbReference type="Pfam" id="PF00128">
    <property type="entry name" value="Alpha-amylase"/>
    <property type="match status" value="2"/>
</dbReference>
<feature type="transmembrane region" description="Helical" evidence="8">
    <location>
        <begin position="2484"/>
        <end position="2504"/>
    </location>
</feature>
<keyword evidence="8" id="KW-0812">Transmembrane</keyword>
<feature type="transmembrane region" description="Helical" evidence="8">
    <location>
        <begin position="2432"/>
        <end position="2451"/>
    </location>
</feature>
<reference evidence="11 12" key="1">
    <citation type="journal article" date="2012" name="Eukaryot. Cell">
        <title>Genome sequence of the Trichosporon asahii environmental strain CBS 8904.</title>
        <authorList>
            <person name="Yang R.Y."/>
            <person name="Li H.T."/>
            <person name="Zhu H."/>
            <person name="Zhou G.P."/>
            <person name="Wang M."/>
            <person name="Wang L."/>
        </authorList>
    </citation>
    <scope>NUCLEOTIDE SEQUENCE [LARGE SCALE GENOMIC DNA]</scope>
    <source>
        <strain evidence="11 12">CBS 8904</strain>
    </source>
</reference>
<evidence type="ECO:0000313" key="12">
    <source>
        <dbReference type="Proteomes" id="UP000006757"/>
    </source>
</evidence>
<dbReference type="FunFam" id="3.20.20.80:FF:000073">
    <property type="entry name" value="Alpha-1,3-glucan synthase Ags2"/>
    <property type="match status" value="1"/>
</dbReference>
<dbReference type="PANTHER" id="PTHR47182:SF2">
    <property type="entry name" value="CELL WALL ALPHA-1,3-GLUCAN SYNTHASE AGS1"/>
    <property type="match status" value="1"/>
</dbReference>
<feature type="region of interest" description="Disordered" evidence="7">
    <location>
        <begin position="1752"/>
        <end position="1864"/>
    </location>
</feature>
<dbReference type="OMA" id="NIGPGPI"/>
<dbReference type="InterPro" id="IPR058654">
    <property type="entry name" value="Mok11-14/Ags1-like_TM"/>
</dbReference>
<evidence type="ECO:0000259" key="10">
    <source>
        <dbReference type="SMART" id="SM00642"/>
    </source>
</evidence>
<dbReference type="FunFam" id="3.40.50.2000:FF:000157">
    <property type="entry name" value="Alpha-1,3-glucan synthase, variant"/>
    <property type="match status" value="1"/>
</dbReference>
<evidence type="ECO:0000256" key="7">
    <source>
        <dbReference type="SAM" id="MobiDB-lite"/>
    </source>
</evidence>
<evidence type="ECO:0000256" key="2">
    <source>
        <dbReference type="ARBA" id="ARBA00012688"/>
    </source>
</evidence>
<keyword evidence="12" id="KW-1185">Reference proteome</keyword>
<evidence type="ECO:0000256" key="1">
    <source>
        <dbReference type="ARBA" id="ARBA00006122"/>
    </source>
</evidence>
<evidence type="ECO:0000256" key="4">
    <source>
        <dbReference type="ARBA" id="ARBA00022679"/>
    </source>
</evidence>
<dbReference type="PANTHER" id="PTHR47182">
    <property type="entry name" value="CELL WALL ALPHA-1,3-GLUCAN SYNTHASE AGS1-RELATED"/>
    <property type="match status" value="1"/>
</dbReference>
<dbReference type="InterPro" id="IPR058659">
    <property type="entry name" value="Mok11-13/Ags1-like_CBM"/>
</dbReference>
<feature type="domain" description="Glycosyl hydrolase family 13 catalytic" evidence="10">
    <location>
        <begin position="182"/>
        <end position="634"/>
    </location>
</feature>
<dbReference type="OrthoDB" id="512920at2759"/>
<dbReference type="InterPro" id="IPR013534">
    <property type="entry name" value="Starch_synth_cat_dom"/>
</dbReference>
<dbReference type="CDD" id="cd03791">
    <property type="entry name" value="GT5_Glycogen_synthase_DULL1-like"/>
    <property type="match status" value="1"/>
</dbReference>
<feature type="signal peptide" evidence="9">
    <location>
        <begin position="1"/>
        <end position="33"/>
    </location>
</feature>